<dbReference type="InterPro" id="IPR016185">
    <property type="entry name" value="PreATP-grasp_dom_sf"/>
</dbReference>
<dbReference type="RefSeq" id="WP_190040747.1">
    <property type="nucleotide sequence ID" value="NZ_BNBE01000001.1"/>
</dbReference>
<dbReference type="Pfam" id="PF22626">
    <property type="entry name" value="LysX_preATP_grasp"/>
    <property type="match status" value="1"/>
</dbReference>
<dbReference type="PROSITE" id="PS50975">
    <property type="entry name" value="ATP_GRASP"/>
    <property type="match status" value="1"/>
</dbReference>
<dbReference type="GO" id="GO:0016879">
    <property type="term" value="F:ligase activity, forming carbon-nitrogen bonds"/>
    <property type="evidence" value="ECO:0007669"/>
    <property type="project" value="TreeGrafter"/>
</dbReference>
<keyword evidence="2 4" id="KW-0547">Nucleotide-binding</keyword>
<dbReference type="InterPro" id="IPR013651">
    <property type="entry name" value="ATP-grasp_RimK-type"/>
</dbReference>
<evidence type="ECO:0000259" key="6">
    <source>
        <dbReference type="PROSITE" id="PS50975"/>
    </source>
</evidence>
<dbReference type="Gene3D" id="3.30.470.20">
    <property type="entry name" value="ATP-grasp fold, B domain"/>
    <property type="match status" value="1"/>
</dbReference>
<dbReference type="PANTHER" id="PTHR21621">
    <property type="entry name" value="RIBOSOMAL PROTEIN S6 MODIFICATION PROTEIN"/>
    <property type="match status" value="1"/>
</dbReference>
<dbReference type="GO" id="GO:0005524">
    <property type="term" value="F:ATP binding"/>
    <property type="evidence" value="ECO:0007669"/>
    <property type="project" value="UniProtKB-UniRule"/>
</dbReference>
<evidence type="ECO:0000256" key="3">
    <source>
        <dbReference type="ARBA" id="ARBA00022840"/>
    </source>
</evidence>
<dbReference type="Proteomes" id="UP000632849">
    <property type="component" value="Unassembled WGS sequence"/>
</dbReference>
<name>A0A919BDF6_STRFL</name>
<keyword evidence="3 4" id="KW-0067">ATP-binding</keyword>
<dbReference type="InterPro" id="IPR013815">
    <property type="entry name" value="ATP_grasp_subdomain_1"/>
</dbReference>
<dbReference type="Gene3D" id="3.30.1490.20">
    <property type="entry name" value="ATP-grasp fold, A domain"/>
    <property type="match status" value="1"/>
</dbReference>
<dbReference type="GO" id="GO:0046872">
    <property type="term" value="F:metal ion binding"/>
    <property type="evidence" value="ECO:0007669"/>
    <property type="project" value="UniProtKB-KW"/>
</dbReference>
<feature type="domain" description="ATP-grasp" evidence="6">
    <location>
        <begin position="107"/>
        <end position="294"/>
    </location>
</feature>
<comment type="caution">
    <text evidence="7">The sequence shown here is derived from an EMBL/GenBank/DDBJ whole genome shotgun (WGS) entry which is preliminary data.</text>
</comment>
<gene>
    <name evidence="7" type="ORF">GCM10017667_06210</name>
</gene>
<proteinExistence type="predicted"/>
<feature type="compositionally biased region" description="Pro residues" evidence="5">
    <location>
        <begin position="320"/>
        <end position="330"/>
    </location>
</feature>
<reference evidence="7" key="2">
    <citation type="submission" date="2020-09" db="EMBL/GenBank/DDBJ databases">
        <authorList>
            <person name="Sun Q."/>
            <person name="Ohkuma M."/>
        </authorList>
    </citation>
    <scope>NUCLEOTIDE SEQUENCE</scope>
    <source>
        <strain evidence="7">JCM 4122</strain>
    </source>
</reference>
<reference evidence="7" key="1">
    <citation type="journal article" date="2014" name="Int. J. Syst. Evol. Microbiol.">
        <title>Complete genome sequence of Corynebacterium casei LMG S-19264T (=DSM 44701T), isolated from a smear-ripened cheese.</title>
        <authorList>
            <consortium name="US DOE Joint Genome Institute (JGI-PGF)"/>
            <person name="Walter F."/>
            <person name="Albersmeier A."/>
            <person name="Kalinowski J."/>
            <person name="Ruckert C."/>
        </authorList>
    </citation>
    <scope>NUCLEOTIDE SEQUENCE</scope>
    <source>
        <strain evidence="7">JCM 4122</strain>
    </source>
</reference>
<evidence type="ECO:0000256" key="4">
    <source>
        <dbReference type="PROSITE-ProRule" id="PRU00409"/>
    </source>
</evidence>
<dbReference type="InterPro" id="IPR054562">
    <property type="entry name" value="LysX/ArgX_preATP_grasp"/>
</dbReference>
<dbReference type="InterPro" id="IPR004666">
    <property type="entry name" value="Rp_bS6_RimK/Lys_biosynth_LsyX"/>
</dbReference>
<dbReference type="SUPFAM" id="SSF56059">
    <property type="entry name" value="Glutathione synthetase ATP-binding domain-like"/>
    <property type="match status" value="1"/>
</dbReference>
<organism evidence="7 8">
    <name type="scientific">Streptomyces filamentosus</name>
    <name type="common">Streptomyces roseosporus</name>
    <dbReference type="NCBI Taxonomy" id="67294"/>
    <lineage>
        <taxon>Bacteria</taxon>
        <taxon>Bacillati</taxon>
        <taxon>Actinomycetota</taxon>
        <taxon>Actinomycetes</taxon>
        <taxon>Kitasatosporales</taxon>
        <taxon>Streptomycetaceae</taxon>
        <taxon>Streptomyces</taxon>
    </lineage>
</organism>
<feature type="region of interest" description="Disordered" evidence="5">
    <location>
        <begin position="305"/>
        <end position="346"/>
    </location>
</feature>
<keyword evidence="1" id="KW-0479">Metal-binding</keyword>
<evidence type="ECO:0000256" key="1">
    <source>
        <dbReference type="ARBA" id="ARBA00022723"/>
    </source>
</evidence>
<dbReference type="EMBL" id="BNBE01000001">
    <property type="protein sequence ID" value="GHF81268.1"/>
    <property type="molecule type" value="Genomic_DNA"/>
</dbReference>
<accession>A0A919BDF6</accession>
<dbReference type="AlphaFoldDB" id="A0A919BDF6"/>
<dbReference type="Gene3D" id="3.40.50.20">
    <property type="match status" value="1"/>
</dbReference>
<dbReference type="PANTHER" id="PTHR21621:SF0">
    <property type="entry name" value="BETA-CITRYLGLUTAMATE SYNTHASE B-RELATED"/>
    <property type="match status" value="1"/>
</dbReference>
<evidence type="ECO:0000313" key="8">
    <source>
        <dbReference type="Proteomes" id="UP000632849"/>
    </source>
</evidence>
<dbReference type="NCBIfam" id="TIGR00768">
    <property type="entry name" value="rimK_fam"/>
    <property type="match status" value="1"/>
</dbReference>
<sequence length="346" mass="36024">MSDLSGTATGAGTGDGRPVALIASRMRFEEKLLLEAFRRRGAAVEVIDDRTLSYRVGDPAPAWRVVCNRSLAGTRRLEVSRMYESFGLPVVNSAATVAVCDDKIHSTLVLHAAGLPVPATAVALTPAAGEEAVRRVGLPAVVKPVNGSWGRGLCKVNDADAVEGVLALKESLPSPRQQLVYAQEFVRTPQRDIRVVVAGDRAVTAVHRTGEHWIGNVARGARTSRCPLTPELEDLALRAARAVGGGLLGVDLLESEDGRLLVNEVNSGVEFRGAAVGDEATALAIADAFAGHVLSRALPDGTPPGVIHGGELLRTGVPSPRTPPAAPPPLATAAAGTVPSQESDNP</sequence>
<protein>
    <recommendedName>
        <fullName evidence="6">ATP-grasp domain-containing protein</fullName>
    </recommendedName>
</protein>
<dbReference type="InterPro" id="IPR011761">
    <property type="entry name" value="ATP-grasp"/>
</dbReference>
<evidence type="ECO:0000256" key="5">
    <source>
        <dbReference type="SAM" id="MobiDB-lite"/>
    </source>
</evidence>
<dbReference type="Pfam" id="PF08443">
    <property type="entry name" value="RimK"/>
    <property type="match status" value="1"/>
</dbReference>
<evidence type="ECO:0000313" key="7">
    <source>
        <dbReference type="EMBL" id="GHF81268.1"/>
    </source>
</evidence>
<keyword evidence="8" id="KW-1185">Reference proteome</keyword>
<evidence type="ECO:0000256" key="2">
    <source>
        <dbReference type="ARBA" id="ARBA00022741"/>
    </source>
</evidence>
<dbReference type="GO" id="GO:0005737">
    <property type="term" value="C:cytoplasm"/>
    <property type="evidence" value="ECO:0007669"/>
    <property type="project" value="TreeGrafter"/>
</dbReference>
<dbReference type="SUPFAM" id="SSF52440">
    <property type="entry name" value="PreATP-grasp domain"/>
    <property type="match status" value="1"/>
</dbReference>